<accession>D7MN56</accession>
<dbReference type="InterPro" id="IPR027443">
    <property type="entry name" value="IPNS-like_sf"/>
</dbReference>
<keyword evidence="5" id="KW-1185">Reference proteome</keyword>
<dbReference type="AlphaFoldDB" id="D7MN56"/>
<dbReference type="Proteomes" id="UP000008694">
    <property type="component" value="Unassembled WGS sequence"/>
</dbReference>
<keyword evidence="2" id="KW-0408">Iron</keyword>
<organism evidence="5">
    <name type="scientific">Arabidopsis lyrata subsp. lyrata</name>
    <name type="common">Lyre-leaved rock-cress</name>
    <dbReference type="NCBI Taxonomy" id="81972"/>
    <lineage>
        <taxon>Eukaryota</taxon>
        <taxon>Viridiplantae</taxon>
        <taxon>Streptophyta</taxon>
        <taxon>Embryophyta</taxon>
        <taxon>Tracheophyta</taxon>
        <taxon>Spermatophyta</taxon>
        <taxon>Magnoliopsida</taxon>
        <taxon>eudicotyledons</taxon>
        <taxon>Gunneridae</taxon>
        <taxon>Pentapetalae</taxon>
        <taxon>rosids</taxon>
        <taxon>malvids</taxon>
        <taxon>Brassicales</taxon>
        <taxon>Brassicaceae</taxon>
        <taxon>Camelineae</taxon>
        <taxon>Arabidopsis</taxon>
    </lineage>
</organism>
<name>D7MN56_ARALL</name>
<dbReference type="Gene3D" id="2.60.120.330">
    <property type="entry name" value="B-lactam Antibiotic, Isopenicillin N Synthase, Chain"/>
    <property type="match status" value="1"/>
</dbReference>
<dbReference type="GO" id="GO:0046872">
    <property type="term" value="F:metal ion binding"/>
    <property type="evidence" value="ECO:0007669"/>
    <property type="project" value="UniProtKB-KW"/>
</dbReference>
<feature type="domain" description="Non-haem dioxygenase N-terminal" evidence="3">
    <location>
        <begin position="9"/>
        <end position="52"/>
    </location>
</feature>
<dbReference type="HOGENOM" id="CLU_3016977_0_0_1"/>
<sequence>MATNFKSLLPVIDISPLVVKCDDSNMAEDADVAKVVRKLDKACRDAGFLQIADQLF</sequence>
<dbReference type="InterPro" id="IPR026992">
    <property type="entry name" value="DIOX_N"/>
</dbReference>
<dbReference type="Gramene" id="scaffold_801256.1">
    <property type="protein sequence ID" value="scaffold_801256.1"/>
    <property type="gene ID" value="scaffold_801256.1"/>
</dbReference>
<protein>
    <recommendedName>
        <fullName evidence="3">Non-haem dioxygenase N-terminal domain-containing protein</fullName>
    </recommendedName>
</protein>
<dbReference type="EMBL" id="GL348720">
    <property type="protein sequence ID" value="EFH41958.1"/>
    <property type="molecule type" value="Genomic_DNA"/>
</dbReference>
<proteinExistence type="predicted"/>
<dbReference type="Pfam" id="PF14226">
    <property type="entry name" value="DIOX_N"/>
    <property type="match status" value="1"/>
</dbReference>
<evidence type="ECO:0000256" key="1">
    <source>
        <dbReference type="ARBA" id="ARBA00022723"/>
    </source>
</evidence>
<dbReference type="STRING" id="81972.D7MN56"/>
<keyword evidence="1" id="KW-0479">Metal-binding</keyword>
<dbReference type="eggNOG" id="KOG0143">
    <property type="taxonomic scope" value="Eukaryota"/>
</dbReference>
<evidence type="ECO:0000313" key="4">
    <source>
        <dbReference type="EMBL" id="EFH41958.1"/>
    </source>
</evidence>
<reference evidence="5" key="1">
    <citation type="journal article" date="2011" name="Nat. Genet.">
        <title>The Arabidopsis lyrata genome sequence and the basis of rapid genome size change.</title>
        <authorList>
            <person name="Hu T.T."/>
            <person name="Pattyn P."/>
            <person name="Bakker E.G."/>
            <person name="Cao J."/>
            <person name="Cheng J.-F."/>
            <person name="Clark R.M."/>
            <person name="Fahlgren N."/>
            <person name="Fawcett J.A."/>
            <person name="Grimwood J."/>
            <person name="Gundlach H."/>
            <person name="Haberer G."/>
            <person name="Hollister J.D."/>
            <person name="Ossowski S."/>
            <person name="Ottilar R.P."/>
            <person name="Salamov A.A."/>
            <person name="Schneeberger K."/>
            <person name="Spannagl M."/>
            <person name="Wang X."/>
            <person name="Yang L."/>
            <person name="Nasrallah M.E."/>
            <person name="Bergelson J."/>
            <person name="Carrington J.C."/>
            <person name="Gaut B.S."/>
            <person name="Schmutz J."/>
            <person name="Mayer K.F.X."/>
            <person name="Van de Peer Y."/>
            <person name="Grigoriev I.V."/>
            <person name="Nordborg M."/>
            <person name="Weigel D."/>
            <person name="Guo Y.-L."/>
        </authorList>
    </citation>
    <scope>NUCLEOTIDE SEQUENCE [LARGE SCALE GENOMIC DNA]</scope>
    <source>
        <strain evidence="5">cv. MN47</strain>
    </source>
</reference>
<dbReference type="SUPFAM" id="SSF51197">
    <property type="entry name" value="Clavaminate synthase-like"/>
    <property type="match status" value="1"/>
</dbReference>
<gene>
    <name evidence="4" type="ORF">ARALYDRAFT_917856</name>
</gene>
<evidence type="ECO:0000256" key="2">
    <source>
        <dbReference type="ARBA" id="ARBA00023004"/>
    </source>
</evidence>
<evidence type="ECO:0000259" key="3">
    <source>
        <dbReference type="Pfam" id="PF14226"/>
    </source>
</evidence>
<evidence type="ECO:0000313" key="5">
    <source>
        <dbReference type="Proteomes" id="UP000008694"/>
    </source>
</evidence>